<dbReference type="OrthoDB" id="294702at2759"/>
<keyword evidence="4" id="KW-1185">Reference proteome</keyword>
<dbReference type="InterPro" id="IPR002110">
    <property type="entry name" value="Ankyrin_rpt"/>
</dbReference>
<evidence type="ECO:0000313" key="4">
    <source>
        <dbReference type="Proteomes" id="UP000730481"/>
    </source>
</evidence>
<accession>A0A9P5DV44</accession>
<dbReference type="Gene3D" id="1.25.40.20">
    <property type="entry name" value="Ankyrin repeat-containing domain"/>
    <property type="match status" value="1"/>
</dbReference>
<feature type="region of interest" description="Disordered" evidence="2">
    <location>
        <begin position="50"/>
        <end position="99"/>
    </location>
</feature>
<gene>
    <name evidence="3" type="ORF">FBEOM_10638</name>
</gene>
<dbReference type="AlphaFoldDB" id="A0A9P5DV44"/>
<protein>
    <submittedName>
        <fullName evidence="3">Uncharacterized protein</fullName>
    </submittedName>
</protein>
<dbReference type="SUPFAM" id="SSF48403">
    <property type="entry name" value="Ankyrin repeat"/>
    <property type="match status" value="1"/>
</dbReference>
<feature type="compositionally biased region" description="Acidic residues" evidence="2">
    <location>
        <begin position="58"/>
        <end position="67"/>
    </location>
</feature>
<evidence type="ECO:0000256" key="2">
    <source>
        <dbReference type="SAM" id="MobiDB-lite"/>
    </source>
</evidence>
<dbReference type="Proteomes" id="UP000730481">
    <property type="component" value="Unassembled WGS sequence"/>
</dbReference>
<keyword evidence="1" id="KW-0040">ANK repeat</keyword>
<sequence>MLALCRVSKDFKDMAIEAFLESNMLHDVGYCDPIRRKTIFYDRGEDVDDTSYPPLLEDVSDNDDSNPESEVPRLPASAGNRELPEDHSLSKEEFFSDNSTVTPSDEFWIMHLTARSLGKIRTKPPTRDHILLRKIAEYIWKHRRDQHLSKGSPPEIQLEDLVRAVCEVAVKNAAMMGRRDFFIGIQPPDFDATAFDVDESSLVFKGALMAMAVYLNDTTLLGDILSTSQERAQPQVGTRPPPRSLDIWVPEAELRECEKDGRKPPECGKSLVRLANPMRIAVQMDNIQCGSIMLNTPSLQDTLAIFGRTDFHSRSRAGIRLSQLLDRTTDLEIFNLAYDAIMAGYNEEERVWWTKGFGFHYADSLTSWGVRRFQRAVLDDCLPIARRLLDLGYSLDPEHYMSDSGDYRLQSYTFFVESLWSMDIALPIAAKRGKLDMVKLLIEAGAQKKRKNFRKAMLIALEQGNNEMLKVLLTAESYRETKYVAMAGNDVKTFPGSLLSMTSATEVKDPEAFLKDPRFSQTFQLPADPSDEHASIQVKYSDYGYHNAADEKVLLFFAPLCASRIFHCAKDELAKKYRVRIVVMDRPGFGGTDPVKLEKRPAMCRKILNPERPYLAIGAPWILPSHSHVMTMSVTQSLPASMLAQADKLIGFVNGTLGPVVATSAGISQMFGGGKKKNVQGGAEETMADALFEESLEPFLFKLVHAESIRGFSDESLFLMQKIEGVSGWGDWTDYDDLVPKLVQALKGVGKKLTVDVYYAEEDSMIGAPGTDGPEWLNSCFKGDEVGQVITYNTETIPAADHDTIWSIRRGVPLDVFKKLAG</sequence>
<reference evidence="3" key="2">
    <citation type="submission" date="2020-02" db="EMBL/GenBank/DDBJ databases">
        <title>Identification and distribution of gene clusters putatively required for synthesis of sphingolipid metabolism inhibitors in phylogenetically diverse species of the filamentous fungus Fusarium.</title>
        <authorList>
            <person name="Kim H.-S."/>
            <person name="Busman M."/>
            <person name="Brown D.W."/>
            <person name="Divon H."/>
            <person name="Uhlig S."/>
            <person name="Proctor R.H."/>
        </authorList>
    </citation>
    <scope>NUCLEOTIDE SEQUENCE</scope>
    <source>
        <strain evidence="3">NRRL 25174</strain>
    </source>
</reference>
<evidence type="ECO:0000256" key="1">
    <source>
        <dbReference type="PROSITE-ProRule" id="PRU00023"/>
    </source>
</evidence>
<dbReference type="PROSITE" id="PS50088">
    <property type="entry name" value="ANK_REPEAT"/>
    <property type="match status" value="1"/>
</dbReference>
<feature type="repeat" description="ANK" evidence="1">
    <location>
        <begin position="421"/>
        <end position="453"/>
    </location>
</feature>
<organism evidence="3 4">
    <name type="scientific">Fusarium beomiforme</name>
    <dbReference type="NCBI Taxonomy" id="44412"/>
    <lineage>
        <taxon>Eukaryota</taxon>
        <taxon>Fungi</taxon>
        <taxon>Dikarya</taxon>
        <taxon>Ascomycota</taxon>
        <taxon>Pezizomycotina</taxon>
        <taxon>Sordariomycetes</taxon>
        <taxon>Hypocreomycetidae</taxon>
        <taxon>Hypocreales</taxon>
        <taxon>Nectriaceae</taxon>
        <taxon>Fusarium</taxon>
        <taxon>Fusarium burgessii species complex</taxon>
    </lineage>
</organism>
<name>A0A9P5DV44_9HYPO</name>
<dbReference type="Pfam" id="PF13637">
    <property type="entry name" value="Ank_4"/>
    <property type="match status" value="1"/>
</dbReference>
<reference evidence="3" key="1">
    <citation type="journal article" date="2017" name="Mycologia">
        <title>Fusarium algeriense, sp. nov., a novel toxigenic crown rot pathogen of durum wheat from Algeria is nested in the Fusarium burgessii species complex.</title>
        <authorList>
            <person name="Laraba I."/>
            <person name="Keddad A."/>
            <person name="Boureghda H."/>
            <person name="Abdallah N."/>
            <person name="Vaughan M.M."/>
            <person name="Proctor R.H."/>
            <person name="Busman M."/>
            <person name="O'Donnell K."/>
        </authorList>
    </citation>
    <scope>NUCLEOTIDE SEQUENCE</scope>
    <source>
        <strain evidence="3">NRRL 25174</strain>
    </source>
</reference>
<dbReference type="EMBL" id="PVQB02000555">
    <property type="protein sequence ID" value="KAF4335503.1"/>
    <property type="molecule type" value="Genomic_DNA"/>
</dbReference>
<dbReference type="InterPro" id="IPR036770">
    <property type="entry name" value="Ankyrin_rpt-contain_sf"/>
</dbReference>
<proteinExistence type="predicted"/>
<comment type="caution">
    <text evidence="3">The sequence shown here is derived from an EMBL/GenBank/DDBJ whole genome shotgun (WGS) entry which is preliminary data.</text>
</comment>
<feature type="compositionally biased region" description="Basic and acidic residues" evidence="2">
    <location>
        <begin position="82"/>
        <end position="94"/>
    </location>
</feature>
<evidence type="ECO:0000313" key="3">
    <source>
        <dbReference type="EMBL" id="KAF4335503.1"/>
    </source>
</evidence>